<evidence type="ECO:0000256" key="2">
    <source>
        <dbReference type="ARBA" id="ARBA00022839"/>
    </source>
</evidence>
<feature type="domain" description="Metallo-beta-lactamase" evidence="4">
    <location>
        <begin position="22"/>
        <end position="227"/>
    </location>
</feature>
<dbReference type="Gene3D" id="3.40.50.10710">
    <property type="entry name" value="Metallo-hydrolase/oxidoreductase"/>
    <property type="match status" value="1"/>
</dbReference>
<dbReference type="PANTHER" id="PTHR43694">
    <property type="entry name" value="RIBONUCLEASE J"/>
    <property type="match status" value="1"/>
</dbReference>
<reference evidence="5 6" key="1">
    <citation type="journal article" date="2022" name="Front. Microbiol.">
        <title>Male-killing mechanisms vary between Spiroplasma species.</title>
        <authorList>
            <person name="Arai H."/>
            <person name="Inoue M."/>
            <person name="Kageyama D."/>
        </authorList>
    </citation>
    <scope>NUCLEOTIDE SEQUENCE [LARGE SCALE GENOMIC DNA]</scope>
    <source>
        <strain evidence="6">sHm</strain>
    </source>
</reference>
<dbReference type="InterPro" id="IPR036866">
    <property type="entry name" value="RibonucZ/Hydroxyglut_hydro"/>
</dbReference>
<keyword evidence="2" id="KW-0378">Hydrolase</keyword>
<evidence type="ECO:0000256" key="1">
    <source>
        <dbReference type="ARBA" id="ARBA00022722"/>
    </source>
</evidence>
<evidence type="ECO:0000256" key="3">
    <source>
        <dbReference type="ARBA" id="ARBA00022884"/>
    </source>
</evidence>
<evidence type="ECO:0000259" key="4">
    <source>
        <dbReference type="SMART" id="SM00849"/>
    </source>
</evidence>
<keyword evidence="6" id="KW-1185">Reference proteome</keyword>
<proteinExistence type="predicted"/>
<keyword evidence="1" id="KW-0540">Nuclease</keyword>
<dbReference type="EMBL" id="AP026933">
    <property type="protein sequence ID" value="BDT03004.1"/>
    <property type="molecule type" value="Genomic_DNA"/>
</dbReference>
<dbReference type="SUPFAM" id="SSF56281">
    <property type="entry name" value="Metallo-hydrolase/oxidoreductase"/>
    <property type="match status" value="1"/>
</dbReference>
<dbReference type="SMART" id="SM00849">
    <property type="entry name" value="Lactamase_B"/>
    <property type="match status" value="1"/>
</dbReference>
<evidence type="ECO:0000313" key="6">
    <source>
        <dbReference type="Proteomes" id="UP001163387"/>
    </source>
</evidence>
<sequence length="595" mass="66776">MKTGENMAKIKVFALGGLDERGKNLYVVEVNDKIFVFDAGIRLPEREILGIDIIIPDYTYLKENKHRIQGIFISKPSDDAFGALPYILKDFNKIKPEYKVPIFTSKLTDFMIKQKLERFRFINQNEIIIKTIEPEQKVSFGNVVVKTFKTTTSIPGSLGFVLTVNNGENIKLNETIVYTGDYIFDGEHRSDFTTDIQHLASVSKNDVLLLISEATCANRKAFTAPKHKIQTIIEPVLKEAPGRVILACYDQDLYRVSEILNAIKETDSKRKIAVYGATLYDILLKVNDLNAFNIDKSQIINLAQTIGTKDTVIIVTGSGERLFTRMNKIAIGNDDYLKLESQDTIILATPPIPGNELAHAALLDDLARTDVKVINISEKQAWSLNASYEDIKLMVNIIEPKYFLPVKGLYKDFVAAQAAAIDAGVLHNNALIHDNGEVITFENGKLIDNFVKQYVARPSRFNDKNATNKTTDNLIKTGDVYVDGIGVGDIGSIVISERKQLQRDGILITGVTINRKTKEIVSLIDAQMRGVVYLTNNEEMLKKLQNIIINVIEKYKTNTAFSLSEVKTKMKNDLQDYIKKETGKLPMILTVVNEI</sequence>
<dbReference type="CDD" id="cd07714">
    <property type="entry name" value="RNaseJ_MBL-fold"/>
    <property type="match status" value="1"/>
</dbReference>
<dbReference type="PANTHER" id="PTHR43694:SF1">
    <property type="entry name" value="RIBONUCLEASE J"/>
    <property type="match status" value="1"/>
</dbReference>
<keyword evidence="2" id="KW-0269">Exonuclease</keyword>
<organism evidence="5 6">
    <name type="scientific">Spiroplasma ixodetis</name>
    <dbReference type="NCBI Taxonomy" id="2141"/>
    <lineage>
        <taxon>Bacteria</taxon>
        <taxon>Bacillati</taxon>
        <taxon>Mycoplasmatota</taxon>
        <taxon>Mollicutes</taxon>
        <taxon>Entomoplasmatales</taxon>
        <taxon>Spiroplasmataceae</taxon>
        <taxon>Spiroplasma</taxon>
    </lineage>
</organism>
<dbReference type="InterPro" id="IPR055132">
    <property type="entry name" value="RNase_J_b_CASP"/>
</dbReference>
<dbReference type="Pfam" id="PF17770">
    <property type="entry name" value="RNase_J_C"/>
    <property type="match status" value="1"/>
</dbReference>
<dbReference type="Gene3D" id="3.10.20.580">
    <property type="match status" value="1"/>
</dbReference>
<gene>
    <name evidence="5" type="ORF">SHM_06500</name>
</gene>
<name>A0ABM8BT36_9MOLU</name>
<dbReference type="Pfam" id="PF22505">
    <property type="entry name" value="RNase_J_b_CASP"/>
    <property type="match status" value="1"/>
</dbReference>
<protein>
    <submittedName>
        <fullName evidence="5">RNase J family beta-CASP ribonuclease</fullName>
    </submittedName>
</protein>
<dbReference type="Gene3D" id="3.60.15.10">
    <property type="entry name" value="Ribonuclease Z/Hydroxyacylglutathione hydrolase-like"/>
    <property type="match status" value="1"/>
</dbReference>
<accession>A0ABM8BT36</accession>
<dbReference type="InterPro" id="IPR041636">
    <property type="entry name" value="RNase_J_C"/>
</dbReference>
<dbReference type="InterPro" id="IPR042173">
    <property type="entry name" value="RNase_J_2"/>
</dbReference>
<evidence type="ECO:0000313" key="5">
    <source>
        <dbReference type="EMBL" id="BDT03004.1"/>
    </source>
</evidence>
<dbReference type="Proteomes" id="UP001163387">
    <property type="component" value="Chromosome"/>
</dbReference>
<dbReference type="InterPro" id="IPR001279">
    <property type="entry name" value="Metallo-B-lactamas"/>
</dbReference>
<dbReference type="RefSeq" id="WP_281749168.1">
    <property type="nucleotide sequence ID" value="NZ_AP026933.1"/>
</dbReference>
<keyword evidence="3" id="KW-0694">RNA-binding</keyword>